<dbReference type="Gene3D" id="1.50.10.10">
    <property type="match status" value="1"/>
</dbReference>
<evidence type="ECO:0000259" key="1">
    <source>
        <dbReference type="Pfam" id="PF22124"/>
    </source>
</evidence>
<dbReference type="Pfam" id="PF22124">
    <property type="entry name" value="Glyco_hydro_95_cat"/>
    <property type="match status" value="1"/>
</dbReference>
<accession>A0AAQ3MLR5</accession>
<dbReference type="AlphaFoldDB" id="A0AAQ3MLR5"/>
<dbReference type="InterPro" id="IPR012341">
    <property type="entry name" value="6hp_glycosidase-like_sf"/>
</dbReference>
<gene>
    <name evidence="2" type="ORF">V8G54_032268</name>
</gene>
<dbReference type="InterPro" id="IPR054363">
    <property type="entry name" value="GH95_cat"/>
</dbReference>
<evidence type="ECO:0000313" key="2">
    <source>
        <dbReference type="EMBL" id="WVY93180.1"/>
    </source>
</evidence>
<dbReference type="PANTHER" id="PTHR31084:SF0">
    <property type="entry name" value="ALPHA-L-FUCOSIDASE 2"/>
    <property type="match status" value="1"/>
</dbReference>
<feature type="non-terminal residue" evidence="2">
    <location>
        <position position="107"/>
    </location>
</feature>
<keyword evidence="3" id="KW-1185">Reference proteome</keyword>
<feature type="domain" description="Glycosyl hydrolase family 95 catalytic" evidence="1">
    <location>
        <begin position="2"/>
        <end position="107"/>
    </location>
</feature>
<dbReference type="Proteomes" id="UP001374535">
    <property type="component" value="Chromosome 10"/>
</dbReference>
<sequence length="107" mass="12041">GFLEYKAYPIMEGCISFLLSWLIEDNEGYLETNPSTSPKHNFIAPNGELACVCQSSTMDVAIIHEVFSTFLSDVEVVRRTNHNIVEKVCTTPLRLRPLYIAQDGSIM</sequence>
<name>A0AAQ3MLR5_VIGMU</name>
<dbReference type="EMBL" id="CP144691">
    <property type="protein sequence ID" value="WVY93180.1"/>
    <property type="molecule type" value="Genomic_DNA"/>
</dbReference>
<reference evidence="2 3" key="1">
    <citation type="journal article" date="2023" name="Life. Sci Alliance">
        <title>Evolutionary insights into 3D genome organization and epigenetic landscape of Vigna mungo.</title>
        <authorList>
            <person name="Junaid A."/>
            <person name="Singh B."/>
            <person name="Bhatia S."/>
        </authorList>
    </citation>
    <scope>NUCLEOTIDE SEQUENCE [LARGE SCALE GENOMIC DNA]</scope>
    <source>
        <strain evidence="2">Urdbean</strain>
    </source>
</reference>
<protein>
    <recommendedName>
        <fullName evidence="1">Glycosyl hydrolase family 95 catalytic domain-containing protein</fullName>
    </recommendedName>
</protein>
<organism evidence="2 3">
    <name type="scientific">Vigna mungo</name>
    <name type="common">Black gram</name>
    <name type="synonym">Phaseolus mungo</name>
    <dbReference type="NCBI Taxonomy" id="3915"/>
    <lineage>
        <taxon>Eukaryota</taxon>
        <taxon>Viridiplantae</taxon>
        <taxon>Streptophyta</taxon>
        <taxon>Embryophyta</taxon>
        <taxon>Tracheophyta</taxon>
        <taxon>Spermatophyta</taxon>
        <taxon>Magnoliopsida</taxon>
        <taxon>eudicotyledons</taxon>
        <taxon>Gunneridae</taxon>
        <taxon>Pentapetalae</taxon>
        <taxon>rosids</taxon>
        <taxon>fabids</taxon>
        <taxon>Fabales</taxon>
        <taxon>Fabaceae</taxon>
        <taxon>Papilionoideae</taxon>
        <taxon>50 kb inversion clade</taxon>
        <taxon>NPAAA clade</taxon>
        <taxon>indigoferoid/millettioid clade</taxon>
        <taxon>Phaseoleae</taxon>
        <taxon>Vigna</taxon>
    </lineage>
</organism>
<dbReference type="GO" id="GO:0004560">
    <property type="term" value="F:alpha-L-fucosidase activity"/>
    <property type="evidence" value="ECO:0007669"/>
    <property type="project" value="TreeGrafter"/>
</dbReference>
<dbReference type="PANTHER" id="PTHR31084">
    <property type="entry name" value="ALPHA-L-FUCOSIDASE 2"/>
    <property type="match status" value="1"/>
</dbReference>
<evidence type="ECO:0000313" key="3">
    <source>
        <dbReference type="Proteomes" id="UP001374535"/>
    </source>
</evidence>
<dbReference type="GO" id="GO:0005975">
    <property type="term" value="P:carbohydrate metabolic process"/>
    <property type="evidence" value="ECO:0007669"/>
    <property type="project" value="InterPro"/>
</dbReference>
<proteinExistence type="predicted"/>